<protein>
    <recommendedName>
        <fullName evidence="3">Extracellular solute-binding protein, family 1</fullName>
    </recommendedName>
</protein>
<gene>
    <name evidence="1" type="ORF">BW47_00915</name>
</gene>
<accession>A0ABM6GD01</accession>
<name>A0ABM6GD01_9BACT</name>
<reference evidence="1 2" key="1">
    <citation type="submission" date="2014-02" db="EMBL/GenBank/DDBJ databases">
        <title>Diversity of Thermotogales isolates from hydrothermal vents.</title>
        <authorList>
            <person name="Haverkamp T.H.A."/>
            <person name="Lossouarn J."/>
            <person name="Geslin C."/>
            <person name="Nesbo C.L."/>
        </authorList>
    </citation>
    <scope>NUCLEOTIDE SEQUENCE [LARGE SCALE GENOMIC DNA]</scope>
    <source>
        <strain evidence="1 2">431</strain>
    </source>
</reference>
<dbReference type="RefSeq" id="WP_012056404.1">
    <property type="nucleotide sequence ID" value="NZ_CP007389.1"/>
</dbReference>
<sequence>MRKYIIFAILFLEIFAFSNYNNTYYLIELIKPFKTIKNITIYTENGKYKANIYSQIVKKSDLYFNNEKVEKIEIDADYFEEKNREIWISWEGMEEIKEFLDNYKKLNNVDIKVLNVPKISSKLIPQSKTNLKLPDVIMASAFDYPTYKELNIVKGDIYNYYYDTQVVYVNKKYADMIKNWDLEEIEKILKETGKKMAINPISAYWFSTFLMGYGKIPLIGKFFELDDNITKNAMTKIKSWYKDGFFDLLNKQAQIAQFTNEEAIFLFQGTFLYPTLKKLLSDKFIVKPLPKPLIPFKDYKVFITTKDGDEAFTKWLVLLLNSPNLKETLSKKYYKFFDNETYGEPIPFDLKYVNFHKNVMDILKLVLLDKLEINQATKKLEEIVNE</sequence>
<dbReference type="SUPFAM" id="SSF53850">
    <property type="entry name" value="Periplasmic binding protein-like II"/>
    <property type="match status" value="1"/>
</dbReference>
<keyword evidence="2" id="KW-1185">Reference proteome</keyword>
<dbReference type="Proteomes" id="UP000185490">
    <property type="component" value="Chromosome"/>
</dbReference>
<dbReference type="EMBL" id="CP007389">
    <property type="protein sequence ID" value="APT73244.1"/>
    <property type="molecule type" value="Genomic_DNA"/>
</dbReference>
<proteinExistence type="predicted"/>
<dbReference type="Gene3D" id="3.40.190.10">
    <property type="entry name" value="Periplasmic binding protein-like II"/>
    <property type="match status" value="1"/>
</dbReference>
<evidence type="ECO:0008006" key="3">
    <source>
        <dbReference type="Google" id="ProtNLM"/>
    </source>
</evidence>
<evidence type="ECO:0000313" key="1">
    <source>
        <dbReference type="EMBL" id="APT73244.1"/>
    </source>
</evidence>
<evidence type="ECO:0000313" key="2">
    <source>
        <dbReference type="Proteomes" id="UP000185490"/>
    </source>
</evidence>
<organism evidence="1 2">
    <name type="scientific">Thermosipho melanesiensis</name>
    <dbReference type="NCBI Taxonomy" id="46541"/>
    <lineage>
        <taxon>Bacteria</taxon>
        <taxon>Thermotogati</taxon>
        <taxon>Thermotogota</taxon>
        <taxon>Thermotogae</taxon>
        <taxon>Thermotogales</taxon>
        <taxon>Fervidobacteriaceae</taxon>
        <taxon>Thermosipho</taxon>
    </lineage>
</organism>